<dbReference type="CDD" id="cd02440">
    <property type="entry name" value="AdoMet_MTases"/>
    <property type="match status" value="1"/>
</dbReference>
<keyword evidence="2" id="KW-0489">Methyltransferase</keyword>
<organism evidence="2 3">
    <name type="scientific">Terrimonas ginsenosidimutans</name>
    <dbReference type="NCBI Taxonomy" id="2908004"/>
    <lineage>
        <taxon>Bacteria</taxon>
        <taxon>Pseudomonadati</taxon>
        <taxon>Bacteroidota</taxon>
        <taxon>Chitinophagia</taxon>
        <taxon>Chitinophagales</taxon>
        <taxon>Chitinophagaceae</taxon>
        <taxon>Terrimonas</taxon>
    </lineage>
</organism>
<evidence type="ECO:0000259" key="1">
    <source>
        <dbReference type="Pfam" id="PF13847"/>
    </source>
</evidence>
<dbReference type="PANTHER" id="PTHR44068:SF11">
    <property type="entry name" value="GERANYL DIPHOSPHATE 2-C-METHYLTRANSFERASE"/>
    <property type="match status" value="1"/>
</dbReference>
<protein>
    <submittedName>
        <fullName evidence="2">Class I SAM-dependent methyltransferase</fullName>
    </submittedName>
</protein>
<dbReference type="GO" id="GO:0008168">
    <property type="term" value="F:methyltransferase activity"/>
    <property type="evidence" value="ECO:0007669"/>
    <property type="project" value="UniProtKB-KW"/>
</dbReference>
<gene>
    <name evidence="2" type="ORF">LZZ85_07325</name>
</gene>
<dbReference type="Gene3D" id="3.40.50.150">
    <property type="entry name" value="Vaccinia Virus protein VP39"/>
    <property type="match status" value="1"/>
</dbReference>
<keyword evidence="2" id="KW-0808">Transferase</keyword>
<keyword evidence="3" id="KW-1185">Reference proteome</keyword>
<comment type="caution">
    <text evidence="2">The sequence shown here is derived from an EMBL/GenBank/DDBJ whole genome shotgun (WGS) entry which is preliminary data.</text>
</comment>
<name>A0ABS9KP49_9BACT</name>
<dbReference type="Proteomes" id="UP001165367">
    <property type="component" value="Unassembled WGS sequence"/>
</dbReference>
<dbReference type="GO" id="GO:0032259">
    <property type="term" value="P:methylation"/>
    <property type="evidence" value="ECO:0007669"/>
    <property type="project" value="UniProtKB-KW"/>
</dbReference>
<dbReference type="RefSeq" id="WP_237870155.1">
    <property type="nucleotide sequence ID" value="NZ_JAKLTR010000003.1"/>
</dbReference>
<dbReference type="InterPro" id="IPR029063">
    <property type="entry name" value="SAM-dependent_MTases_sf"/>
</dbReference>
<feature type="domain" description="Methyltransferase" evidence="1">
    <location>
        <begin position="47"/>
        <end position="153"/>
    </location>
</feature>
<dbReference type="Pfam" id="PF13847">
    <property type="entry name" value="Methyltransf_31"/>
    <property type="match status" value="1"/>
</dbReference>
<dbReference type="InterPro" id="IPR050447">
    <property type="entry name" value="Erg6_SMT_methyltransf"/>
</dbReference>
<reference evidence="2" key="1">
    <citation type="submission" date="2022-01" db="EMBL/GenBank/DDBJ databases">
        <authorList>
            <person name="Jo J.-H."/>
            <person name="Im W.-T."/>
        </authorList>
    </citation>
    <scope>NUCLEOTIDE SEQUENCE</scope>
    <source>
        <strain evidence="2">NA20</strain>
    </source>
</reference>
<accession>A0ABS9KP49</accession>
<dbReference type="SUPFAM" id="SSF53335">
    <property type="entry name" value="S-adenosyl-L-methionine-dependent methyltransferases"/>
    <property type="match status" value="1"/>
</dbReference>
<evidence type="ECO:0000313" key="2">
    <source>
        <dbReference type="EMBL" id="MCG2614086.1"/>
    </source>
</evidence>
<evidence type="ECO:0000313" key="3">
    <source>
        <dbReference type="Proteomes" id="UP001165367"/>
    </source>
</evidence>
<dbReference type="EMBL" id="JAKLTR010000003">
    <property type="protein sequence ID" value="MCG2614086.1"/>
    <property type="molecule type" value="Genomic_DNA"/>
</dbReference>
<dbReference type="InterPro" id="IPR025714">
    <property type="entry name" value="Methyltranfer_dom"/>
</dbReference>
<dbReference type="PANTHER" id="PTHR44068">
    <property type="entry name" value="ZGC:194242"/>
    <property type="match status" value="1"/>
</dbReference>
<proteinExistence type="predicted"/>
<sequence length="284" mass="30907">MNTQTISPASTQQAIHPNKVLWEKGDFTKLAATMRDSGANLIHQLGIKPGMEVLDLGCGDGTTAIPAAQLGANVLGVDIAANLVEAGNKRVKEEGLKNCTFREGDAADLKGIENDRFDVLVTVFGAMFASRPLDVAKEMVRVTKPGGKIVMGNWIPNDPTLVAQILKISSAYTPAPPAGFVSPMLWGIENEVIERFAQAGIPKERISFQKDTFTFRAPFSSAQFLDTFKTYYGPMMNAFEAAKQNGKELELENELKALFKRCNESKDENATLIPATLLRVTAIK</sequence>